<evidence type="ECO:0000313" key="3">
    <source>
        <dbReference type="EMBL" id="ATB50112.1"/>
    </source>
</evidence>
<dbReference type="GO" id="GO:0006139">
    <property type="term" value="P:nucleobase-containing compound metabolic process"/>
    <property type="evidence" value="ECO:0007669"/>
    <property type="project" value="InterPro"/>
</dbReference>
<name>A0A250K322_9BACT</name>
<reference evidence="3 4" key="1">
    <citation type="submission" date="2017-06" db="EMBL/GenBank/DDBJ databases">
        <title>Sequencing and comparative analysis of myxobacterial genomes.</title>
        <authorList>
            <person name="Rupp O."/>
            <person name="Goesmann A."/>
            <person name="Sogaard-Andersen L."/>
        </authorList>
    </citation>
    <scope>NUCLEOTIDE SEQUENCE [LARGE SCALE GENOMIC DNA]</scope>
    <source>
        <strain evidence="3 4">DSM 14697</strain>
    </source>
</reference>
<dbReference type="SMART" id="SM00474">
    <property type="entry name" value="35EXOc"/>
    <property type="match status" value="1"/>
</dbReference>
<evidence type="ECO:0000256" key="1">
    <source>
        <dbReference type="SAM" id="MobiDB-lite"/>
    </source>
</evidence>
<evidence type="ECO:0000313" key="4">
    <source>
        <dbReference type="Proteomes" id="UP000217343"/>
    </source>
</evidence>
<feature type="domain" description="HRDC" evidence="2">
    <location>
        <begin position="311"/>
        <end position="389"/>
    </location>
</feature>
<dbReference type="InterPro" id="IPR036397">
    <property type="entry name" value="RNaseH_sf"/>
</dbReference>
<dbReference type="Pfam" id="PF01612">
    <property type="entry name" value="DNA_pol_A_exo1"/>
    <property type="match status" value="1"/>
</dbReference>
<dbReference type="Gene3D" id="1.10.150.80">
    <property type="entry name" value="HRDC domain"/>
    <property type="match status" value="2"/>
</dbReference>
<dbReference type="EMBL" id="CP022203">
    <property type="protein sequence ID" value="ATB50112.1"/>
    <property type="molecule type" value="Genomic_DNA"/>
</dbReference>
<dbReference type="InterPro" id="IPR002562">
    <property type="entry name" value="3'-5'_exonuclease_dom"/>
</dbReference>
<feature type="region of interest" description="Disordered" evidence="1">
    <location>
        <begin position="296"/>
        <end position="317"/>
    </location>
</feature>
<dbReference type="SUPFAM" id="SSF53098">
    <property type="entry name" value="Ribonuclease H-like"/>
    <property type="match status" value="1"/>
</dbReference>
<dbReference type="InterPro" id="IPR002121">
    <property type="entry name" value="HRDC_dom"/>
</dbReference>
<feature type="domain" description="HRDC" evidence="2">
    <location>
        <begin position="218"/>
        <end position="298"/>
    </location>
</feature>
<dbReference type="GO" id="GO:0008408">
    <property type="term" value="F:3'-5' exonuclease activity"/>
    <property type="evidence" value="ECO:0007669"/>
    <property type="project" value="InterPro"/>
</dbReference>
<sequence length="389" mass="42968">MPTYPQGAVDVVDAAGEESATHKLEQAREIAVDLEADSMHAFRARLCFLQLATDDEVFLLDTLQPGVVPGMLAPLMADPARTKFFHAAQGDLQFLAEVGVRVQGLFDTHRAATLLGWPKVGLADIARERLGVELPKEHQQSDFSIRPLPPGMREYIANDVRYLCELGRQVRDACREADILEEVLLDCARLCDEAAARPDVGADYKPKLPRAGLSPVQLTLAHAIAQALHRKRLEWAEKENVPMGRMLSNMAIGDIAVKLPTNPKELARMAGVRGSFIRAHGEDLLAVVRELLERSRRGELAPERESKGPRDSNKRKREEALKAFRVEKATERKVTPSVVLTNPLMDALASQPPKDVESLSQVPYFGEKRARLYGAALVELLAAYPVLNA</sequence>
<dbReference type="GO" id="GO:0000166">
    <property type="term" value="F:nucleotide binding"/>
    <property type="evidence" value="ECO:0007669"/>
    <property type="project" value="InterPro"/>
</dbReference>
<dbReference type="Proteomes" id="UP000217343">
    <property type="component" value="Chromosome"/>
</dbReference>
<protein>
    <submittedName>
        <fullName evidence="3">Ribonuclease D</fullName>
    </submittedName>
</protein>
<dbReference type="Pfam" id="PF00570">
    <property type="entry name" value="HRDC"/>
    <property type="match status" value="2"/>
</dbReference>
<dbReference type="CDD" id="cd06142">
    <property type="entry name" value="RNaseD_exo"/>
    <property type="match status" value="1"/>
</dbReference>
<dbReference type="SUPFAM" id="SSF47819">
    <property type="entry name" value="HRDC-like"/>
    <property type="match status" value="2"/>
</dbReference>
<dbReference type="RefSeq" id="WP_095960431.1">
    <property type="nucleotide sequence ID" value="NZ_CP022203.1"/>
</dbReference>
<dbReference type="Gene3D" id="3.30.420.10">
    <property type="entry name" value="Ribonuclease H-like superfamily/Ribonuclease H"/>
    <property type="match status" value="1"/>
</dbReference>
<gene>
    <name evidence="3" type="ORF">MYMAC_005767</name>
</gene>
<dbReference type="PANTHER" id="PTHR47649">
    <property type="entry name" value="RIBONUCLEASE D"/>
    <property type="match status" value="1"/>
</dbReference>
<dbReference type="PROSITE" id="PS50967">
    <property type="entry name" value="HRDC"/>
    <property type="match status" value="2"/>
</dbReference>
<dbReference type="InterPro" id="IPR051086">
    <property type="entry name" value="RNase_D-like"/>
</dbReference>
<accession>A0A250K322</accession>
<proteinExistence type="predicted"/>
<dbReference type="InterPro" id="IPR010997">
    <property type="entry name" value="HRDC-like_sf"/>
</dbReference>
<dbReference type="KEGG" id="mmas:MYMAC_005767"/>
<evidence type="ECO:0000259" key="2">
    <source>
        <dbReference type="PROSITE" id="PS50967"/>
    </source>
</evidence>
<dbReference type="InterPro" id="IPR012337">
    <property type="entry name" value="RNaseH-like_sf"/>
</dbReference>
<dbReference type="AlphaFoldDB" id="A0A250K322"/>
<dbReference type="GO" id="GO:0003676">
    <property type="term" value="F:nucleic acid binding"/>
    <property type="evidence" value="ECO:0007669"/>
    <property type="project" value="InterPro"/>
</dbReference>
<dbReference type="SMART" id="SM00341">
    <property type="entry name" value="HRDC"/>
    <property type="match status" value="2"/>
</dbReference>
<organism evidence="3 4">
    <name type="scientific">Corallococcus macrosporus DSM 14697</name>
    <dbReference type="NCBI Taxonomy" id="1189310"/>
    <lineage>
        <taxon>Bacteria</taxon>
        <taxon>Pseudomonadati</taxon>
        <taxon>Myxococcota</taxon>
        <taxon>Myxococcia</taxon>
        <taxon>Myxococcales</taxon>
        <taxon>Cystobacterineae</taxon>
        <taxon>Myxococcaceae</taxon>
        <taxon>Corallococcus</taxon>
    </lineage>
</organism>
<keyword evidence="4" id="KW-1185">Reference proteome</keyword>
<dbReference type="InterPro" id="IPR044876">
    <property type="entry name" value="HRDC_dom_sf"/>
</dbReference>
<dbReference type="OrthoDB" id="144122at2"/>
<dbReference type="PANTHER" id="PTHR47649:SF1">
    <property type="entry name" value="RIBONUCLEASE D"/>
    <property type="match status" value="1"/>
</dbReference>